<reference evidence="1" key="1">
    <citation type="journal article" date="2014" name="Int. J. Syst. Evol. Microbiol.">
        <title>Complete genome sequence of Corynebacterium casei LMG S-19264T (=DSM 44701T), isolated from a smear-ripened cheese.</title>
        <authorList>
            <consortium name="US DOE Joint Genome Institute (JGI-PGF)"/>
            <person name="Walter F."/>
            <person name="Albersmeier A."/>
            <person name="Kalinowski J."/>
            <person name="Ruckert C."/>
        </authorList>
    </citation>
    <scope>NUCLEOTIDE SEQUENCE</scope>
    <source>
        <strain evidence="1">CGMCC 1.15966</strain>
    </source>
</reference>
<reference evidence="1" key="2">
    <citation type="submission" date="2020-09" db="EMBL/GenBank/DDBJ databases">
        <authorList>
            <person name="Sun Q."/>
            <person name="Zhou Y."/>
        </authorList>
    </citation>
    <scope>NUCLEOTIDE SEQUENCE</scope>
    <source>
        <strain evidence="1">CGMCC 1.15966</strain>
    </source>
</reference>
<evidence type="ECO:0008006" key="3">
    <source>
        <dbReference type="Google" id="ProtNLM"/>
    </source>
</evidence>
<dbReference type="Proteomes" id="UP000614460">
    <property type="component" value="Unassembled WGS sequence"/>
</dbReference>
<dbReference type="Pfam" id="PF14907">
    <property type="entry name" value="NTP_transf_5"/>
    <property type="match status" value="1"/>
</dbReference>
<dbReference type="InterPro" id="IPR039498">
    <property type="entry name" value="NTP_transf_5"/>
</dbReference>
<name>A0A8H9G163_9SPHI</name>
<comment type="caution">
    <text evidence="1">The sequence shown here is derived from an EMBL/GenBank/DDBJ whole genome shotgun (WGS) entry which is preliminary data.</text>
</comment>
<accession>A0A8H9G163</accession>
<keyword evidence="2" id="KW-1185">Reference proteome</keyword>
<organism evidence="1 2">
    <name type="scientific">Sphingobacterium cellulitidis</name>
    <dbReference type="NCBI Taxonomy" id="1768011"/>
    <lineage>
        <taxon>Bacteria</taxon>
        <taxon>Pseudomonadati</taxon>
        <taxon>Bacteroidota</taxon>
        <taxon>Sphingobacteriia</taxon>
        <taxon>Sphingobacteriales</taxon>
        <taxon>Sphingobacteriaceae</taxon>
        <taxon>Sphingobacterium</taxon>
    </lineage>
</organism>
<gene>
    <name evidence="1" type="ORF">GCM10011516_15740</name>
</gene>
<dbReference type="EMBL" id="BMKM01000003">
    <property type="protein sequence ID" value="GGE18916.1"/>
    <property type="molecule type" value="Genomic_DNA"/>
</dbReference>
<proteinExistence type="predicted"/>
<evidence type="ECO:0000313" key="2">
    <source>
        <dbReference type="Proteomes" id="UP000614460"/>
    </source>
</evidence>
<protein>
    <recommendedName>
        <fullName evidence="3">Nucleotidyltransferase family protein</fullName>
    </recommendedName>
</protein>
<dbReference type="AlphaFoldDB" id="A0A8H9G163"/>
<evidence type="ECO:0000313" key="1">
    <source>
        <dbReference type="EMBL" id="GGE18916.1"/>
    </source>
</evidence>
<sequence length="365" mass="42682">MLKNKITKIFFLLLKAGLWKNANLDKEFFPLTNQEWDEIYKISISQTVECIVFDGIQKLESHLQPSKSLLLSWAVRVEKHVQRNEMMNEAIEKLLFMFNKEGLSPVLLKGQGIAKCYDNPMRRVCGDIDLFFGEKASYDKAFEIINKKELEISSMPGFSAGYIYKGFEIEHHQRMFDIHNPFKESILAKLNQDEINNYTILNLNSSNIKLPSAIETIVQANSHILKHLLSYGIGIRQLCDSARIYAHYRNELVNKDLKRIYSKLGIRKWVDVLHVILVKYLGMDKENVPYDFNLKINADWMVEDILIGGNFGFFNENFIEKESYLAGERANKKSRIWKSFIKYVQVTPSEAIWFPIMQYYSRFNK</sequence>
<dbReference type="RefSeq" id="WP_094256702.1">
    <property type="nucleotide sequence ID" value="NZ_BMKM01000003.1"/>
</dbReference>